<accession>A0A0F8ZQY5</accession>
<dbReference type="EMBL" id="LAZR01062044">
    <property type="protein sequence ID" value="KKK62331.1"/>
    <property type="molecule type" value="Genomic_DNA"/>
</dbReference>
<comment type="caution">
    <text evidence="2">The sequence shown here is derived from an EMBL/GenBank/DDBJ whole genome shotgun (WGS) entry which is preliminary data.</text>
</comment>
<name>A0A0F8ZQY5_9ZZZZ</name>
<reference evidence="2" key="1">
    <citation type="journal article" date="2015" name="Nature">
        <title>Complex archaea that bridge the gap between prokaryotes and eukaryotes.</title>
        <authorList>
            <person name="Spang A."/>
            <person name="Saw J.H."/>
            <person name="Jorgensen S.L."/>
            <person name="Zaremba-Niedzwiedzka K."/>
            <person name="Martijn J."/>
            <person name="Lind A.E."/>
            <person name="van Eijk R."/>
            <person name="Schleper C."/>
            <person name="Guy L."/>
            <person name="Ettema T.J."/>
        </authorList>
    </citation>
    <scope>NUCLEOTIDE SEQUENCE</scope>
</reference>
<feature type="transmembrane region" description="Helical" evidence="1">
    <location>
        <begin position="6"/>
        <end position="25"/>
    </location>
</feature>
<evidence type="ECO:0000256" key="1">
    <source>
        <dbReference type="SAM" id="Phobius"/>
    </source>
</evidence>
<sequence length="83" mass="9347">MSPEFFWGLIFLGISFWLGTLWVATRAEGGRLWVTVVFLYLLWGAFSLGGGWPLGYIIAAFVGRAHEAGAVERSSDRFRDRFS</sequence>
<keyword evidence="1" id="KW-1133">Transmembrane helix</keyword>
<organism evidence="2">
    <name type="scientific">marine sediment metagenome</name>
    <dbReference type="NCBI Taxonomy" id="412755"/>
    <lineage>
        <taxon>unclassified sequences</taxon>
        <taxon>metagenomes</taxon>
        <taxon>ecological metagenomes</taxon>
    </lineage>
</organism>
<protein>
    <submittedName>
        <fullName evidence="2">Uncharacterized protein</fullName>
    </submittedName>
</protein>
<proteinExistence type="predicted"/>
<evidence type="ECO:0000313" key="2">
    <source>
        <dbReference type="EMBL" id="KKK62331.1"/>
    </source>
</evidence>
<dbReference type="AlphaFoldDB" id="A0A0F8ZQY5"/>
<keyword evidence="1" id="KW-0472">Membrane</keyword>
<gene>
    <name evidence="2" type="ORF">LCGC14_3005410</name>
</gene>
<feature type="transmembrane region" description="Helical" evidence="1">
    <location>
        <begin position="32"/>
        <end position="52"/>
    </location>
</feature>
<keyword evidence="1" id="KW-0812">Transmembrane</keyword>